<evidence type="ECO:0000313" key="2">
    <source>
        <dbReference type="Proteomes" id="UP001063166"/>
    </source>
</evidence>
<organism evidence="1 2">
    <name type="scientific">Lyophyllum shimeji</name>
    <name type="common">Hon-shimeji</name>
    <name type="synonym">Tricholoma shimeji</name>
    <dbReference type="NCBI Taxonomy" id="47721"/>
    <lineage>
        <taxon>Eukaryota</taxon>
        <taxon>Fungi</taxon>
        <taxon>Dikarya</taxon>
        <taxon>Basidiomycota</taxon>
        <taxon>Agaricomycotina</taxon>
        <taxon>Agaricomycetes</taxon>
        <taxon>Agaricomycetidae</taxon>
        <taxon>Agaricales</taxon>
        <taxon>Tricholomatineae</taxon>
        <taxon>Lyophyllaceae</taxon>
        <taxon>Lyophyllum</taxon>
    </lineage>
</organism>
<name>A0A9P3UTZ4_LYOSH</name>
<accession>A0A9P3UTZ4</accession>
<gene>
    <name evidence="1" type="ORF">LshimejAT787_1601000</name>
</gene>
<dbReference type="Proteomes" id="UP001063166">
    <property type="component" value="Unassembled WGS sequence"/>
</dbReference>
<sequence length="175" mass="19385">MTSSTCTEGRCDRARLPPGRPVHCVCFSCYQVCSPERHEIEDFFEQSKKLTGYELCGCCPFFAHKSTHELNKQSRISIGAMVPPSSNSRAETSFLSSSGLALHSSSIVLPRKMLNDHEVVNTPTSKTEFELRLADQVSGPESTLDAVFFVCFANTFEDQVVDVLMSMIETCDQTA</sequence>
<dbReference type="EMBL" id="BRPK01000016">
    <property type="protein sequence ID" value="GLB44170.1"/>
    <property type="molecule type" value="Genomic_DNA"/>
</dbReference>
<reference evidence="1" key="1">
    <citation type="submission" date="2022-07" db="EMBL/GenBank/DDBJ databases">
        <title>The genome of Lyophyllum shimeji provides insight into the initial evolution of ectomycorrhizal fungal genome.</title>
        <authorList>
            <person name="Kobayashi Y."/>
            <person name="Shibata T."/>
            <person name="Hirakawa H."/>
            <person name="Shigenobu S."/>
            <person name="Nishiyama T."/>
            <person name="Yamada A."/>
            <person name="Hasebe M."/>
            <person name="Kawaguchi M."/>
        </authorList>
    </citation>
    <scope>NUCLEOTIDE SEQUENCE</scope>
    <source>
        <strain evidence="1">AT787</strain>
    </source>
</reference>
<comment type="caution">
    <text evidence="1">The sequence shown here is derived from an EMBL/GenBank/DDBJ whole genome shotgun (WGS) entry which is preliminary data.</text>
</comment>
<protein>
    <submittedName>
        <fullName evidence="1">Uncharacterized protein</fullName>
    </submittedName>
</protein>
<evidence type="ECO:0000313" key="1">
    <source>
        <dbReference type="EMBL" id="GLB44170.1"/>
    </source>
</evidence>
<keyword evidence="2" id="KW-1185">Reference proteome</keyword>
<dbReference type="AlphaFoldDB" id="A0A9P3UTZ4"/>
<proteinExistence type="predicted"/>